<dbReference type="NCBIfam" id="TIGR01977">
    <property type="entry name" value="am_tr_V_EF2568"/>
    <property type="match status" value="1"/>
</dbReference>
<gene>
    <name evidence="6" type="ORF">IAD22_05685</name>
</gene>
<keyword evidence="6" id="KW-0032">Aminotransferase</keyword>
<proteinExistence type="inferred from homology"/>
<keyword evidence="6" id="KW-0808">Transferase</keyword>
<sequence>MIYLDNCATTFPKPENVIRSVCNSFRKFGANPGRGGHNAAMESSQAVFEVREKVQEFFNAGEPENVIFTSGCTESLNTVIKGILKKGDHVVISSLEHNSVVRPLERLKKEGVITYDVAEVCECDHDKTLDNFRNKFNDHTRLVVCTHGSNVFGLRLPVERLAALCHQYGIKICVDAAQTAGVFPIDVKGDCIDYLCLSGHKGLYGPMGIGVLIINCDTVPMPLKEGGTGSSSLSLEQPDFLPDRFESGTPNLTGICGLGAGIDFVKFKGTENIFKHEMNFLSRVYKMLCQNDNIILYTQKPDLNYHVPVLSFNIKGKSSEETAAILNRRFNIAARAGLHCSPLAHISMGTENTGTVRICPSVFTDYSNCEFLIKALKKI</sequence>
<dbReference type="InterPro" id="IPR000192">
    <property type="entry name" value="Aminotrans_V_dom"/>
</dbReference>
<evidence type="ECO:0000256" key="3">
    <source>
        <dbReference type="RuleBase" id="RU004075"/>
    </source>
</evidence>
<dbReference type="AlphaFoldDB" id="A0A9D1LZ01"/>
<dbReference type="InterPro" id="IPR015421">
    <property type="entry name" value="PyrdxlP-dep_Trfase_major"/>
</dbReference>
<dbReference type="Proteomes" id="UP000824118">
    <property type="component" value="Unassembled WGS sequence"/>
</dbReference>
<comment type="cofactor">
    <cofactor evidence="1 4">
        <name>pyridoxal 5'-phosphate</name>
        <dbReference type="ChEBI" id="CHEBI:597326"/>
    </cofactor>
</comment>
<dbReference type="SUPFAM" id="SSF53383">
    <property type="entry name" value="PLP-dependent transferases"/>
    <property type="match status" value="1"/>
</dbReference>
<dbReference type="Gene3D" id="3.40.640.10">
    <property type="entry name" value="Type I PLP-dependent aspartate aminotransferase-like (Major domain)"/>
    <property type="match status" value="1"/>
</dbReference>
<dbReference type="PANTHER" id="PTHR43586">
    <property type="entry name" value="CYSTEINE DESULFURASE"/>
    <property type="match status" value="1"/>
</dbReference>
<dbReference type="InterPro" id="IPR015424">
    <property type="entry name" value="PyrdxlP-dep_Trfase"/>
</dbReference>
<accession>A0A9D1LZ01</accession>
<evidence type="ECO:0000313" key="6">
    <source>
        <dbReference type="EMBL" id="HIU50486.1"/>
    </source>
</evidence>
<protein>
    <submittedName>
        <fullName evidence="6">Aminotransferase class V-fold PLP-dependent enzyme</fullName>
    </submittedName>
</protein>
<dbReference type="PANTHER" id="PTHR43586:SF4">
    <property type="entry name" value="ISOPENICILLIN N EPIMERASE"/>
    <property type="match status" value="1"/>
</dbReference>
<reference evidence="6" key="1">
    <citation type="submission" date="2020-10" db="EMBL/GenBank/DDBJ databases">
        <authorList>
            <person name="Gilroy R."/>
        </authorList>
    </citation>
    <scope>NUCLEOTIDE SEQUENCE</scope>
    <source>
        <strain evidence="6">ChiGjej1B1-1684</strain>
    </source>
</reference>
<dbReference type="EMBL" id="DVNG01000085">
    <property type="protein sequence ID" value="HIU50486.1"/>
    <property type="molecule type" value="Genomic_DNA"/>
</dbReference>
<evidence type="ECO:0000259" key="5">
    <source>
        <dbReference type="Pfam" id="PF00266"/>
    </source>
</evidence>
<dbReference type="Pfam" id="PF00266">
    <property type="entry name" value="Aminotran_5"/>
    <property type="match status" value="1"/>
</dbReference>
<keyword evidence="2" id="KW-0663">Pyridoxal phosphate</keyword>
<evidence type="ECO:0000256" key="4">
    <source>
        <dbReference type="RuleBase" id="RU004504"/>
    </source>
</evidence>
<comment type="similarity">
    <text evidence="3">Belongs to the class-V pyridoxal-phosphate-dependent aminotransferase family.</text>
</comment>
<dbReference type="Gene3D" id="3.90.1150.10">
    <property type="entry name" value="Aspartate Aminotransferase, domain 1"/>
    <property type="match status" value="1"/>
</dbReference>
<dbReference type="GO" id="GO:0008483">
    <property type="term" value="F:transaminase activity"/>
    <property type="evidence" value="ECO:0007669"/>
    <property type="project" value="UniProtKB-KW"/>
</dbReference>
<evidence type="ECO:0000256" key="1">
    <source>
        <dbReference type="ARBA" id="ARBA00001933"/>
    </source>
</evidence>
<dbReference type="InterPro" id="IPR020578">
    <property type="entry name" value="Aminotrans_V_PyrdxlP_BS"/>
</dbReference>
<evidence type="ECO:0000256" key="2">
    <source>
        <dbReference type="ARBA" id="ARBA00022898"/>
    </source>
</evidence>
<dbReference type="InterPro" id="IPR010969">
    <property type="entry name" value="Cys_dSase-rel_unknwn_funct"/>
</dbReference>
<comment type="caution">
    <text evidence="6">The sequence shown here is derived from an EMBL/GenBank/DDBJ whole genome shotgun (WGS) entry which is preliminary data.</text>
</comment>
<name>A0A9D1LZ01_9FIRM</name>
<feature type="domain" description="Aminotransferase class V" evidence="5">
    <location>
        <begin position="2"/>
        <end position="358"/>
    </location>
</feature>
<reference evidence="6" key="2">
    <citation type="journal article" date="2021" name="PeerJ">
        <title>Extensive microbial diversity within the chicken gut microbiome revealed by metagenomics and culture.</title>
        <authorList>
            <person name="Gilroy R."/>
            <person name="Ravi A."/>
            <person name="Getino M."/>
            <person name="Pursley I."/>
            <person name="Horton D.L."/>
            <person name="Alikhan N.F."/>
            <person name="Baker D."/>
            <person name="Gharbi K."/>
            <person name="Hall N."/>
            <person name="Watson M."/>
            <person name="Adriaenssens E.M."/>
            <person name="Foster-Nyarko E."/>
            <person name="Jarju S."/>
            <person name="Secka A."/>
            <person name="Antonio M."/>
            <person name="Oren A."/>
            <person name="Chaudhuri R.R."/>
            <person name="La Ragione R."/>
            <person name="Hildebrand F."/>
            <person name="Pallen M.J."/>
        </authorList>
    </citation>
    <scope>NUCLEOTIDE SEQUENCE</scope>
    <source>
        <strain evidence="6">ChiGjej1B1-1684</strain>
    </source>
</reference>
<dbReference type="PROSITE" id="PS00595">
    <property type="entry name" value="AA_TRANSFER_CLASS_5"/>
    <property type="match status" value="1"/>
</dbReference>
<dbReference type="InterPro" id="IPR015422">
    <property type="entry name" value="PyrdxlP-dep_Trfase_small"/>
</dbReference>
<organism evidence="6 7">
    <name type="scientific">Candidatus Limousia pullorum</name>
    <dbReference type="NCBI Taxonomy" id="2840860"/>
    <lineage>
        <taxon>Bacteria</taxon>
        <taxon>Bacillati</taxon>
        <taxon>Bacillota</taxon>
        <taxon>Clostridia</taxon>
        <taxon>Eubacteriales</taxon>
        <taxon>Oscillospiraceae</taxon>
        <taxon>Oscillospiraceae incertae sedis</taxon>
        <taxon>Candidatus Limousia</taxon>
    </lineage>
</organism>
<evidence type="ECO:0000313" key="7">
    <source>
        <dbReference type="Proteomes" id="UP000824118"/>
    </source>
</evidence>